<keyword evidence="4" id="KW-1015">Disulfide bond</keyword>
<keyword evidence="2" id="KW-0964">Secreted</keyword>
<dbReference type="GO" id="GO:0005576">
    <property type="term" value="C:extracellular region"/>
    <property type="evidence" value="ECO:0007669"/>
    <property type="project" value="UniProtKB-SubCell"/>
</dbReference>
<dbReference type="PROSITE" id="PS00615">
    <property type="entry name" value="C_TYPE_LECTIN_1"/>
    <property type="match status" value="1"/>
</dbReference>
<dbReference type="SUPFAM" id="SSF56436">
    <property type="entry name" value="C-type lectin-like"/>
    <property type="match status" value="1"/>
</dbReference>
<reference evidence="7" key="1">
    <citation type="submission" date="2025-08" db="UniProtKB">
        <authorList>
            <consortium name="Ensembl"/>
        </authorList>
    </citation>
    <scope>IDENTIFICATION</scope>
</reference>
<dbReference type="InterPro" id="IPR050111">
    <property type="entry name" value="C-type_lectin/snaclec_domain"/>
</dbReference>
<dbReference type="RefSeq" id="XP_044287312.1">
    <property type="nucleotide sequence ID" value="XM_044431377.1"/>
</dbReference>
<dbReference type="AlphaFoldDB" id="A0A8D2JJ87"/>
<dbReference type="PROSITE" id="PS51257">
    <property type="entry name" value="PROKAR_LIPOPROTEIN"/>
    <property type="match status" value="1"/>
</dbReference>
<keyword evidence="3" id="KW-0430">Lectin</keyword>
<organism evidence="7 8">
    <name type="scientific">Varanus komodoensis</name>
    <name type="common">Komodo dragon</name>
    <dbReference type="NCBI Taxonomy" id="61221"/>
    <lineage>
        <taxon>Eukaryota</taxon>
        <taxon>Metazoa</taxon>
        <taxon>Chordata</taxon>
        <taxon>Craniata</taxon>
        <taxon>Vertebrata</taxon>
        <taxon>Euteleostomi</taxon>
        <taxon>Lepidosauria</taxon>
        <taxon>Squamata</taxon>
        <taxon>Bifurcata</taxon>
        <taxon>Unidentata</taxon>
        <taxon>Episquamata</taxon>
        <taxon>Toxicofera</taxon>
        <taxon>Anguimorpha</taxon>
        <taxon>Paleoanguimorpha</taxon>
        <taxon>Varanoidea</taxon>
        <taxon>Varanidae</taxon>
        <taxon>Varanus</taxon>
    </lineage>
</organism>
<keyword evidence="8" id="KW-1185">Reference proteome</keyword>
<dbReference type="CDD" id="cd03590">
    <property type="entry name" value="CLECT_DC-SIGN_like"/>
    <property type="match status" value="1"/>
</dbReference>
<dbReference type="InterPro" id="IPR001304">
    <property type="entry name" value="C-type_lectin-like"/>
</dbReference>
<protein>
    <recommendedName>
        <fullName evidence="6">C-type lectin domain-containing protein</fullName>
    </recommendedName>
</protein>
<reference evidence="7" key="2">
    <citation type="submission" date="2025-09" db="UniProtKB">
        <authorList>
            <consortium name="Ensembl"/>
        </authorList>
    </citation>
    <scope>IDENTIFICATION</scope>
</reference>
<dbReference type="SMART" id="SM00034">
    <property type="entry name" value="CLECT"/>
    <property type="match status" value="1"/>
</dbReference>
<evidence type="ECO:0000313" key="7">
    <source>
        <dbReference type="Ensembl" id="ENSVKKP00000013069.1"/>
    </source>
</evidence>
<dbReference type="InterPro" id="IPR016187">
    <property type="entry name" value="CTDL_fold"/>
</dbReference>
<evidence type="ECO:0000256" key="2">
    <source>
        <dbReference type="ARBA" id="ARBA00022525"/>
    </source>
</evidence>
<dbReference type="KEGG" id="vko:123024083"/>
<gene>
    <name evidence="7" type="primary">LOC123024083</name>
</gene>
<dbReference type="Ensembl" id="ENSVKKT00000013387.1">
    <property type="protein sequence ID" value="ENSVKKP00000013069.1"/>
    <property type="gene ID" value="ENSVKKG00000009057.1"/>
</dbReference>
<keyword evidence="5" id="KW-0812">Transmembrane</keyword>
<evidence type="ECO:0000313" key="8">
    <source>
        <dbReference type="Proteomes" id="UP000694545"/>
    </source>
</evidence>
<sequence length="214" mass="25304">MEDQKFQDDFRTYTGRHCIQGSIFYIYVLLGVSCLLSAIFLIVAVSKATSLSSELSTMNTERPKPKPGLDHELFPCGPETRQWEYFNGKCYYFSYEKTSWMQAKVQCEDRQSMLVIVNDMPEQNFLQTRTRNERYWIGLHDRDIEGHWRWIDGTSYFSGFTYWKQGEPNDDAHGEDCAHLWGNGEWNDVYCTYQCYYICEKPLPGARSEHQWRT</sequence>
<dbReference type="InterPro" id="IPR033989">
    <property type="entry name" value="CD209-like_CTLD"/>
</dbReference>
<evidence type="ECO:0000256" key="3">
    <source>
        <dbReference type="ARBA" id="ARBA00022734"/>
    </source>
</evidence>
<dbReference type="InterPro" id="IPR016186">
    <property type="entry name" value="C-type_lectin-like/link_sf"/>
</dbReference>
<evidence type="ECO:0000256" key="4">
    <source>
        <dbReference type="ARBA" id="ARBA00023157"/>
    </source>
</evidence>
<dbReference type="GeneID" id="123024083"/>
<proteinExistence type="predicted"/>
<dbReference type="Gene3D" id="3.10.100.10">
    <property type="entry name" value="Mannose-Binding Protein A, subunit A"/>
    <property type="match status" value="1"/>
</dbReference>
<dbReference type="Proteomes" id="UP000694545">
    <property type="component" value="Unplaced"/>
</dbReference>
<keyword evidence="5" id="KW-0472">Membrane</keyword>
<dbReference type="OMA" id="QWEYFNG"/>
<evidence type="ECO:0000256" key="5">
    <source>
        <dbReference type="SAM" id="Phobius"/>
    </source>
</evidence>
<evidence type="ECO:0000256" key="1">
    <source>
        <dbReference type="ARBA" id="ARBA00004613"/>
    </source>
</evidence>
<accession>A0A8D2JJ87</accession>
<feature type="domain" description="C-type lectin" evidence="6">
    <location>
        <begin position="86"/>
        <end position="200"/>
    </location>
</feature>
<dbReference type="OrthoDB" id="2142683at2759"/>
<dbReference type="GO" id="GO:0030246">
    <property type="term" value="F:carbohydrate binding"/>
    <property type="evidence" value="ECO:0007669"/>
    <property type="project" value="UniProtKB-KW"/>
</dbReference>
<dbReference type="PANTHER" id="PTHR22803">
    <property type="entry name" value="MANNOSE, PHOSPHOLIPASE, LECTIN RECEPTOR RELATED"/>
    <property type="match status" value="1"/>
</dbReference>
<keyword evidence="5" id="KW-1133">Transmembrane helix</keyword>
<feature type="transmembrane region" description="Helical" evidence="5">
    <location>
        <begin position="24"/>
        <end position="45"/>
    </location>
</feature>
<evidence type="ECO:0000259" key="6">
    <source>
        <dbReference type="PROSITE" id="PS50041"/>
    </source>
</evidence>
<dbReference type="PROSITE" id="PS50041">
    <property type="entry name" value="C_TYPE_LECTIN_2"/>
    <property type="match status" value="1"/>
</dbReference>
<comment type="subcellular location">
    <subcellularLocation>
        <location evidence="1">Secreted</location>
    </subcellularLocation>
</comment>
<dbReference type="Pfam" id="PF00059">
    <property type="entry name" value="Lectin_C"/>
    <property type="match status" value="1"/>
</dbReference>
<dbReference type="InterPro" id="IPR018378">
    <property type="entry name" value="C-type_lectin_CS"/>
</dbReference>
<name>A0A8D2JJ87_VARKO</name>